<evidence type="ECO:0000313" key="2">
    <source>
        <dbReference type="Proteomes" id="UP001208570"/>
    </source>
</evidence>
<protein>
    <submittedName>
        <fullName evidence="1">Uncharacterized protein</fullName>
    </submittedName>
</protein>
<dbReference type="Proteomes" id="UP001208570">
    <property type="component" value="Unassembled WGS sequence"/>
</dbReference>
<organism evidence="1 2">
    <name type="scientific">Paralvinella palmiformis</name>
    <dbReference type="NCBI Taxonomy" id="53620"/>
    <lineage>
        <taxon>Eukaryota</taxon>
        <taxon>Metazoa</taxon>
        <taxon>Spiralia</taxon>
        <taxon>Lophotrochozoa</taxon>
        <taxon>Annelida</taxon>
        <taxon>Polychaeta</taxon>
        <taxon>Sedentaria</taxon>
        <taxon>Canalipalpata</taxon>
        <taxon>Terebellida</taxon>
        <taxon>Terebelliformia</taxon>
        <taxon>Alvinellidae</taxon>
        <taxon>Paralvinella</taxon>
    </lineage>
</organism>
<evidence type="ECO:0000313" key="1">
    <source>
        <dbReference type="EMBL" id="KAK2142124.1"/>
    </source>
</evidence>
<reference evidence="1" key="1">
    <citation type="journal article" date="2023" name="Mol. Biol. Evol.">
        <title>Third-Generation Sequencing Reveals the Adaptive Role of the Epigenome in Three Deep-Sea Polychaetes.</title>
        <authorList>
            <person name="Perez M."/>
            <person name="Aroh O."/>
            <person name="Sun Y."/>
            <person name="Lan Y."/>
            <person name="Juniper S.K."/>
            <person name="Young C.R."/>
            <person name="Angers B."/>
            <person name="Qian P.Y."/>
        </authorList>
    </citation>
    <scope>NUCLEOTIDE SEQUENCE</scope>
    <source>
        <strain evidence="1">P08H-3</strain>
    </source>
</reference>
<keyword evidence="2" id="KW-1185">Reference proteome</keyword>
<sequence length="59" mass="6811">MLGLFKKTFTLLEENTLPRLYTTMLRRHLKYGDVNWTPSNRTDPTASNKITAQSLISLI</sequence>
<name>A0AAD9IWE5_9ANNE</name>
<dbReference type="AlphaFoldDB" id="A0AAD9IWE5"/>
<comment type="caution">
    <text evidence="1">The sequence shown here is derived from an EMBL/GenBank/DDBJ whole genome shotgun (WGS) entry which is preliminary data.</text>
</comment>
<accession>A0AAD9IWE5</accession>
<proteinExistence type="predicted"/>
<gene>
    <name evidence="1" type="ORF">LSH36_994g00016</name>
</gene>
<dbReference type="EMBL" id="JAODUP010000994">
    <property type="protein sequence ID" value="KAK2142124.1"/>
    <property type="molecule type" value="Genomic_DNA"/>
</dbReference>